<evidence type="ECO:0000313" key="7">
    <source>
        <dbReference type="EMBL" id="KAF6052959.1"/>
    </source>
</evidence>
<dbReference type="FunFam" id="3.30.310.130:FF:000008">
    <property type="entry name" value="Ubiquitin-like-specific protease 1"/>
    <property type="match status" value="1"/>
</dbReference>
<feature type="compositionally biased region" description="Low complexity" evidence="5">
    <location>
        <begin position="168"/>
        <end position="179"/>
    </location>
</feature>
<dbReference type="GO" id="GO:0005634">
    <property type="term" value="C:nucleus"/>
    <property type="evidence" value="ECO:0007669"/>
    <property type="project" value="TreeGrafter"/>
</dbReference>
<dbReference type="GO" id="GO:0016926">
    <property type="term" value="P:protein desumoylation"/>
    <property type="evidence" value="ECO:0007669"/>
    <property type="project" value="TreeGrafter"/>
</dbReference>
<evidence type="ECO:0000256" key="1">
    <source>
        <dbReference type="ARBA" id="ARBA00005234"/>
    </source>
</evidence>
<dbReference type="InterPro" id="IPR038765">
    <property type="entry name" value="Papain-like_cys_pep_sf"/>
</dbReference>
<sequence>MFDNPILDHERIYIQDDLSYNFVNPEKSKKIDDALGGHFWSIISKMLQKITSFVLSYLKKPPYIESPKQEEIADEPVASKDSDIEILEEVTVPHKYPITNDYHLIYNRREQSCQNSILEESLREYVENSTTTSHDTTGQILRDSALKNSRPNRLGNTQQNGQNFSMNLSTTSPLHSTPTKRANDQPKPSIIQQATSTVTPNHDHFFDIKPKTNYQQSILNFYTPPKPISITSYSIIDDLITNFKIDRISETYKKAQFKTQELITAKRLAAKAKIKPLDDSQLAKVNQAWQSNPRTVCTTEYSIDITYADLQTLKDGHWLNDNVIDFYHNLIMKQNPKIFIWTTHFYSNLASRGYSGVARWAKRKKINLFTKDKVIVPVNISNTHWALALIDNLQKTITYYDSLDFNQSGNPEAVENLQMYMDNEAQRLGHNAIKYKLIPYIDAPQQKNGSDCGVFTCTAARYLAQDHSFNYSQNDMKVIRRRMVYEIMNNQLLR</sequence>
<evidence type="ECO:0000256" key="2">
    <source>
        <dbReference type="ARBA" id="ARBA00022670"/>
    </source>
</evidence>
<evidence type="ECO:0000259" key="6">
    <source>
        <dbReference type="PROSITE" id="PS50600"/>
    </source>
</evidence>
<dbReference type="Pfam" id="PF02902">
    <property type="entry name" value="Peptidase_C48"/>
    <property type="match status" value="1"/>
</dbReference>
<name>A0A8X7NMX9_CANPA</name>
<dbReference type="PROSITE" id="PS50600">
    <property type="entry name" value="ULP_PROTEASE"/>
    <property type="match status" value="1"/>
</dbReference>
<protein>
    <submittedName>
        <fullName evidence="7">Ulp1 protease family, C-terminal catalytic domain protein</fullName>
    </submittedName>
</protein>
<dbReference type="PANTHER" id="PTHR12606">
    <property type="entry name" value="SENTRIN/SUMO-SPECIFIC PROTEASE"/>
    <property type="match status" value="1"/>
</dbReference>
<dbReference type="GO" id="GO:0006508">
    <property type="term" value="P:proteolysis"/>
    <property type="evidence" value="ECO:0007669"/>
    <property type="project" value="UniProtKB-KW"/>
</dbReference>
<comment type="similarity">
    <text evidence="1">Belongs to the peptidase C48 family.</text>
</comment>
<dbReference type="PANTHER" id="PTHR12606:SF141">
    <property type="entry name" value="GH15225P-RELATED"/>
    <property type="match status" value="1"/>
</dbReference>
<accession>A0A8X7NMX9</accession>
<feature type="compositionally biased region" description="Polar residues" evidence="5">
    <location>
        <begin position="128"/>
        <end position="139"/>
    </location>
</feature>
<evidence type="ECO:0000256" key="3">
    <source>
        <dbReference type="ARBA" id="ARBA00022801"/>
    </source>
</evidence>
<dbReference type="SUPFAM" id="SSF54001">
    <property type="entry name" value="Cysteine proteinases"/>
    <property type="match status" value="1"/>
</dbReference>
<dbReference type="Proteomes" id="UP000590412">
    <property type="component" value="Unassembled WGS sequence"/>
</dbReference>
<dbReference type="InterPro" id="IPR003653">
    <property type="entry name" value="Peptidase_C48_C"/>
</dbReference>
<keyword evidence="2 7" id="KW-0645">Protease</keyword>
<feature type="domain" description="Ubiquitin-like protease family profile" evidence="6">
    <location>
        <begin position="303"/>
        <end position="463"/>
    </location>
</feature>
<evidence type="ECO:0000313" key="8">
    <source>
        <dbReference type="Proteomes" id="UP000590412"/>
    </source>
</evidence>
<evidence type="ECO:0000256" key="4">
    <source>
        <dbReference type="ARBA" id="ARBA00022807"/>
    </source>
</evidence>
<feature type="compositionally biased region" description="Polar residues" evidence="5">
    <location>
        <begin position="146"/>
        <end position="167"/>
    </location>
</feature>
<proteinExistence type="inferred from homology"/>
<comment type="caution">
    <text evidence="7">The sequence shown here is derived from an EMBL/GenBank/DDBJ whole genome shotgun (WGS) entry which is preliminary data.</text>
</comment>
<dbReference type="Gene3D" id="3.30.310.130">
    <property type="entry name" value="Ubiquitin-related"/>
    <property type="match status" value="1"/>
</dbReference>
<keyword evidence="4" id="KW-0788">Thiol protease</keyword>
<dbReference type="Gene3D" id="1.10.418.20">
    <property type="match status" value="1"/>
</dbReference>
<keyword evidence="3" id="KW-0378">Hydrolase</keyword>
<dbReference type="AlphaFoldDB" id="A0A8X7NMX9"/>
<dbReference type="EMBL" id="JABWAB010000004">
    <property type="protein sequence ID" value="KAF6052959.1"/>
    <property type="molecule type" value="Genomic_DNA"/>
</dbReference>
<gene>
    <name evidence="7" type="ORF">FOB60_003215</name>
</gene>
<organism evidence="7 8">
    <name type="scientific">Candida parapsilosis</name>
    <name type="common">Yeast</name>
    <dbReference type="NCBI Taxonomy" id="5480"/>
    <lineage>
        <taxon>Eukaryota</taxon>
        <taxon>Fungi</taxon>
        <taxon>Dikarya</taxon>
        <taxon>Ascomycota</taxon>
        <taxon>Saccharomycotina</taxon>
        <taxon>Pichiomycetes</taxon>
        <taxon>Debaryomycetaceae</taxon>
        <taxon>Candida/Lodderomyces clade</taxon>
        <taxon>Candida</taxon>
    </lineage>
</organism>
<feature type="region of interest" description="Disordered" evidence="5">
    <location>
        <begin position="128"/>
        <end position="187"/>
    </location>
</feature>
<evidence type="ECO:0000256" key="5">
    <source>
        <dbReference type="SAM" id="MobiDB-lite"/>
    </source>
</evidence>
<reference evidence="7" key="1">
    <citation type="submission" date="2020-03" db="EMBL/GenBank/DDBJ databases">
        <title>FDA dAtabase for Regulatory Grade micrObial Sequences (FDA-ARGOS): Supporting development and validation of Infectious Disease Dx tests.</title>
        <authorList>
            <person name="Campos J."/>
            <person name="Goldberg B."/>
            <person name="Tallon L."/>
            <person name="Sadzewicz L."/>
            <person name="Vavikolanu K."/>
            <person name="Mehta A."/>
            <person name="Aluvathingal J."/>
            <person name="Nadendla S."/>
            <person name="Nandy P."/>
            <person name="Geyer C."/>
            <person name="Yan Y."/>
            <person name="Sichtig H."/>
        </authorList>
    </citation>
    <scope>NUCLEOTIDE SEQUENCE [LARGE SCALE GENOMIC DNA]</scope>
    <source>
        <strain evidence="7">FDAARGOS_652</strain>
    </source>
</reference>
<dbReference type="GO" id="GO:0016929">
    <property type="term" value="F:deSUMOylase activity"/>
    <property type="evidence" value="ECO:0007669"/>
    <property type="project" value="TreeGrafter"/>
</dbReference>